<dbReference type="Pfam" id="PF00082">
    <property type="entry name" value="Peptidase_S8"/>
    <property type="match status" value="2"/>
</dbReference>
<evidence type="ECO:0000256" key="9">
    <source>
        <dbReference type="SAM" id="MobiDB-lite"/>
    </source>
</evidence>
<feature type="region of interest" description="Disordered" evidence="9">
    <location>
        <begin position="202"/>
        <end position="225"/>
    </location>
</feature>
<dbReference type="InterPro" id="IPR023828">
    <property type="entry name" value="Peptidase_S8_Ser-AS"/>
</dbReference>
<organism evidence="14 15">
    <name type="scientific">Asparagus officinalis</name>
    <name type="common">Garden asparagus</name>
    <dbReference type="NCBI Taxonomy" id="4686"/>
    <lineage>
        <taxon>Eukaryota</taxon>
        <taxon>Viridiplantae</taxon>
        <taxon>Streptophyta</taxon>
        <taxon>Embryophyta</taxon>
        <taxon>Tracheophyta</taxon>
        <taxon>Spermatophyta</taxon>
        <taxon>Magnoliopsida</taxon>
        <taxon>Liliopsida</taxon>
        <taxon>Asparagales</taxon>
        <taxon>Asparagaceae</taxon>
        <taxon>Asparagoideae</taxon>
        <taxon>Asparagus</taxon>
    </lineage>
</organism>
<dbReference type="InterPro" id="IPR000209">
    <property type="entry name" value="Peptidase_S8/S53_dom"/>
</dbReference>
<reference evidence="15" key="1">
    <citation type="journal article" date="2017" name="Nat. Commun.">
        <title>The asparagus genome sheds light on the origin and evolution of a young Y chromosome.</title>
        <authorList>
            <person name="Harkess A."/>
            <person name="Zhou J."/>
            <person name="Xu C."/>
            <person name="Bowers J.E."/>
            <person name="Van der Hulst R."/>
            <person name="Ayyampalayam S."/>
            <person name="Mercati F."/>
            <person name="Riccardi P."/>
            <person name="McKain M.R."/>
            <person name="Kakrana A."/>
            <person name="Tang H."/>
            <person name="Ray J."/>
            <person name="Groenendijk J."/>
            <person name="Arikit S."/>
            <person name="Mathioni S.M."/>
            <person name="Nakano M."/>
            <person name="Shan H."/>
            <person name="Telgmann-Rauber A."/>
            <person name="Kanno A."/>
            <person name="Yue Z."/>
            <person name="Chen H."/>
            <person name="Li W."/>
            <person name="Chen Y."/>
            <person name="Xu X."/>
            <person name="Zhang Y."/>
            <person name="Luo S."/>
            <person name="Chen H."/>
            <person name="Gao J."/>
            <person name="Mao Z."/>
            <person name="Pires J.C."/>
            <person name="Luo M."/>
            <person name="Kudrna D."/>
            <person name="Wing R.A."/>
            <person name="Meyers B.C."/>
            <person name="Yi K."/>
            <person name="Kong H."/>
            <person name="Lavrijsen P."/>
            <person name="Sunseri F."/>
            <person name="Falavigna A."/>
            <person name="Ye Y."/>
            <person name="Leebens-Mack J.H."/>
            <person name="Chen G."/>
        </authorList>
    </citation>
    <scope>NUCLEOTIDE SEQUENCE [LARGE SCALE GENOMIC DNA]</scope>
    <source>
        <strain evidence="15">cv. DH0086</strain>
    </source>
</reference>
<dbReference type="InterPro" id="IPR041469">
    <property type="entry name" value="Subtilisin-like_FN3"/>
</dbReference>
<evidence type="ECO:0000313" key="15">
    <source>
        <dbReference type="Proteomes" id="UP000243459"/>
    </source>
</evidence>
<evidence type="ECO:0000256" key="2">
    <source>
        <dbReference type="ARBA" id="ARBA00022670"/>
    </source>
</evidence>
<evidence type="ECO:0000256" key="6">
    <source>
        <dbReference type="PIRSR" id="PIRSR615500-1"/>
    </source>
</evidence>
<evidence type="ECO:0000259" key="11">
    <source>
        <dbReference type="Pfam" id="PF00082"/>
    </source>
</evidence>
<keyword evidence="3 10" id="KW-0732">Signal</keyword>
<evidence type="ECO:0000256" key="4">
    <source>
        <dbReference type="ARBA" id="ARBA00022801"/>
    </source>
</evidence>
<evidence type="ECO:0000256" key="8">
    <source>
        <dbReference type="RuleBase" id="RU003355"/>
    </source>
</evidence>
<evidence type="ECO:0000256" key="5">
    <source>
        <dbReference type="ARBA" id="ARBA00022825"/>
    </source>
</evidence>
<dbReference type="PRINTS" id="PR00723">
    <property type="entry name" value="SUBTILISIN"/>
</dbReference>
<dbReference type="InterPro" id="IPR045051">
    <property type="entry name" value="SBT"/>
</dbReference>
<feature type="active site" description="Charge relay system" evidence="6 7">
    <location>
        <position position="215"/>
    </location>
</feature>
<dbReference type="GO" id="GO:0004252">
    <property type="term" value="F:serine-type endopeptidase activity"/>
    <property type="evidence" value="ECO:0007669"/>
    <property type="project" value="UniProtKB-UniRule"/>
</dbReference>
<accession>A0A5P1EBQ3</accession>
<dbReference type="Gene3D" id="3.40.50.200">
    <property type="entry name" value="Peptidase S8/S53 domain"/>
    <property type="match status" value="2"/>
</dbReference>
<dbReference type="Pfam" id="PF17766">
    <property type="entry name" value="fn3_6"/>
    <property type="match status" value="1"/>
</dbReference>
<sequence length="615" mass="64826">MHASTPTMVQCSSLLFIAFLVAFSFTSSSSANSLQTYVIHVQRNIADDFPTNNADDLETWYRSFLPQIDTNSVVDDSDRLVYSYSKVFSGFAARLTDEELNLTSKKPGFVRAFPNAVIPLLTTHTPDFLGLRGSAGLWNSTNLGKGVIVGVLDSGILPGHPSFDDNGVPPPPARWKGRCDFGPGGCNNKIIGARAFLSGNDAASNATDPTDDEGHGSHTASTISGNFVRDLGDGREFYGESLYQPKNFTSRPLPLSYHRNTCPVFANRDGLVLCDPSRDSNSNLIGAGAAVNVGAIRVNSEEQGYTIPASDLPYPGSAVSFADGVKIKEYIASVNNPTASISFNGTVLGVSPAPTVAFFSSRGPSLVVPGLLKPDISGPGLNILAAWNRNANSRSSYKVPFNVVSGTSMATPHISGVAALIKSLHSDWSPAMIKSAIMTSSDFQDRDGNRVKDEQLEDASFYAMGAGHVNPSKAARPGLVYDLAADDYIAYLCGAVGENGTSIVARRSVSCSGVKTVKDFELNYPTITVAAASTSGGVTVNRTVTNVGSATAEYKAEVDVPEGVNVTVTPGTLNFSKVNEKLTFSVSVTAAAAAEGNLKWISGDTVVRSALVVTA</sequence>
<feature type="signal peptide" evidence="10">
    <location>
        <begin position="1"/>
        <end position="31"/>
    </location>
</feature>
<feature type="chain" id="PRO_5024418985" description="Subtilisin-like protease" evidence="10">
    <location>
        <begin position="32"/>
        <end position="615"/>
    </location>
</feature>
<dbReference type="AlphaFoldDB" id="A0A5P1EBQ3"/>
<feature type="active site" description="Charge relay system" evidence="6 7">
    <location>
        <position position="408"/>
    </location>
</feature>
<dbReference type="SUPFAM" id="SSF52743">
    <property type="entry name" value="Subtilisin-like"/>
    <property type="match status" value="1"/>
</dbReference>
<gene>
    <name evidence="14" type="ORF">A4U43_C07F6140</name>
</gene>
<dbReference type="Proteomes" id="UP000243459">
    <property type="component" value="Chromosome 7"/>
</dbReference>
<keyword evidence="4 7" id="KW-0378">Hydrolase</keyword>
<dbReference type="Gene3D" id="2.60.40.2310">
    <property type="match status" value="1"/>
</dbReference>
<dbReference type="GO" id="GO:0006508">
    <property type="term" value="P:proteolysis"/>
    <property type="evidence" value="ECO:0007669"/>
    <property type="project" value="UniProtKB-KW"/>
</dbReference>
<evidence type="ECO:0000259" key="13">
    <source>
        <dbReference type="Pfam" id="PF17766"/>
    </source>
</evidence>
<proteinExistence type="inferred from homology"/>
<dbReference type="EMBL" id="CM007387">
    <property type="protein sequence ID" value="ONK62627.1"/>
    <property type="molecule type" value="Genomic_DNA"/>
</dbReference>
<dbReference type="InterPro" id="IPR010259">
    <property type="entry name" value="S8pro/Inhibitor_I9"/>
</dbReference>
<evidence type="ECO:0000256" key="10">
    <source>
        <dbReference type="SAM" id="SignalP"/>
    </source>
</evidence>
<evidence type="ECO:0008006" key="16">
    <source>
        <dbReference type="Google" id="ProtNLM"/>
    </source>
</evidence>
<dbReference type="Pfam" id="PF05922">
    <property type="entry name" value="Inhibitor_I9"/>
    <property type="match status" value="1"/>
</dbReference>
<feature type="active site" description="Charge relay system" evidence="6 7">
    <location>
        <position position="153"/>
    </location>
</feature>
<protein>
    <recommendedName>
        <fullName evidence="16">Subtilisin-like protease</fullName>
    </recommendedName>
</protein>
<dbReference type="PROSITE" id="PS00136">
    <property type="entry name" value="SUBTILASE_ASP"/>
    <property type="match status" value="1"/>
</dbReference>
<evidence type="ECO:0000313" key="14">
    <source>
        <dbReference type="EMBL" id="ONK62627.1"/>
    </source>
</evidence>
<comment type="similarity">
    <text evidence="1 7 8">Belongs to the peptidase S8 family.</text>
</comment>
<dbReference type="OMA" id="VRCTSSI"/>
<keyword evidence="2 7" id="KW-0645">Protease</keyword>
<keyword evidence="5 7" id="KW-0720">Serine protease</keyword>
<dbReference type="InterPro" id="IPR036852">
    <property type="entry name" value="Peptidase_S8/S53_dom_sf"/>
</dbReference>
<name>A0A5P1EBQ3_ASPOF</name>
<dbReference type="Gramene" id="ONK62627">
    <property type="protein sequence ID" value="ONK62627"/>
    <property type="gene ID" value="A4U43_C07F6140"/>
</dbReference>
<dbReference type="PANTHER" id="PTHR10795">
    <property type="entry name" value="PROPROTEIN CONVERTASE SUBTILISIN/KEXIN"/>
    <property type="match status" value="1"/>
</dbReference>
<dbReference type="Gene3D" id="3.30.70.80">
    <property type="entry name" value="Peptidase S8 propeptide/proteinase inhibitor I9"/>
    <property type="match status" value="1"/>
</dbReference>
<evidence type="ECO:0000256" key="1">
    <source>
        <dbReference type="ARBA" id="ARBA00011073"/>
    </source>
</evidence>
<evidence type="ECO:0000256" key="3">
    <source>
        <dbReference type="ARBA" id="ARBA00022729"/>
    </source>
</evidence>
<dbReference type="InterPro" id="IPR015500">
    <property type="entry name" value="Peptidase_S8_subtilisin-rel"/>
</dbReference>
<dbReference type="InterPro" id="IPR023827">
    <property type="entry name" value="Peptidase_S8_Asp-AS"/>
</dbReference>
<dbReference type="PROSITE" id="PS51892">
    <property type="entry name" value="SUBTILASE"/>
    <property type="match status" value="1"/>
</dbReference>
<dbReference type="PROSITE" id="PS00138">
    <property type="entry name" value="SUBTILASE_SER"/>
    <property type="match status" value="1"/>
</dbReference>
<evidence type="ECO:0000256" key="7">
    <source>
        <dbReference type="PROSITE-ProRule" id="PRU01240"/>
    </source>
</evidence>
<dbReference type="InterPro" id="IPR037045">
    <property type="entry name" value="S8pro/Inhibitor_I9_sf"/>
</dbReference>
<feature type="domain" description="Inhibitor I9" evidence="12">
    <location>
        <begin position="36"/>
        <end position="118"/>
    </location>
</feature>
<feature type="domain" description="Peptidase S8/S53" evidence="11">
    <location>
        <begin position="346"/>
        <end position="448"/>
    </location>
</feature>
<feature type="domain" description="Peptidase S8/S53" evidence="11">
    <location>
        <begin position="144"/>
        <end position="227"/>
    </location>
</feature>
<keyword evidence="15" id="KW-1185">Reference proteome</keyword>
<evidence type="ECO:0000259" key="12">
    <source>
        <dbReference type="Pfam" id="PF05922"/>
    </source>
</evidence>
<feature type="domain" description="Subtilisin-like protease fibronectin type-III" evidence="13">
    <location>
        <begin position="521"/>
        <end position="613"/>
    </location>
</feature>